<keyword evidence="7 9" id="KW-0067">ATP-binding</keyword>
<keyword evidence="6 9" id="KW-0418">Kinase</keyword>
<feature type="site" description="Transition state stabilizer" evidence="9">
    <location>
        <position position="7"/>
    </location>
</feature>
<comment type="catalytic activity">
    <reaction evidence="8 9">
        <text>N-acetyl-L-glutamate + ATP = N-acetyl-L-glutamyl 5-phosphate + ADP</text>
        <dbReference type="Rhea" id="RHEA:14629"/>
        <dbReference type="ChEBI" id="CHEBI:30616"/>
        <dbReference type="ChEBI" id="CHEBI:44337"/>
        <dbReference type="ChEBI" id="CHEBI:57936"/>
        <dbReference type="ChEBI" id="CHEBI:456216"/>
        <dbReference type="EC" id="2.7.2.8"/>
    </reaction>
</comment>
<dbReference type="InterPro" id="IPR004662">
    <property type="entry name" value="AcgluKinase_fam"/>
</dbReference>
<evidence type="ECO:0000313" key="11">
    <source>
        <dbReference type="EMBL" id="MFE8696349.1"/>
    </source>
</evidence>
<comment type="function">
    <text evidence="9">Catalyzes the ATP-dependent phosphorylation of N-acetyl-L-glutamate.</text>
</comment>
<comment type="caution">
    <text evidence="11">The sequence shown here is derived from an EMBL/GenBank/DDBJ whole genome shotgun (WGS) entry which is preliminary data.</text>
</comment>
<evidence type="ECO:0000256" key="9">
    <source>
        <dbReference type="HAMAP-Rule" id="MF_00082"/>
    </source>
</evidence>
<comment type="pathway">
    <text evidence="1 9">Amino-acid biosynthesis; L-arginine biosynthesis; N(2)-acetyl-L-ornithine from L-glutamate: step 2/4.</text>
</comment>
<dbReference type="GO" id="GO:0003991">
    <property type="term" value="F:acetylglutamate kinase activity"/>
    <property type="evidence" value="ECO:0007669"/>
    <property type="project" value="UniProtKB-EC"/>
</dbReference>
<dbReference type="Gene3D" id="3.40.1160.10">
    <property type="entry name" value="Acetylglutamate kinase-like"/>
    <property type="match status" value="1"/>
</dbReference>
<dbReference type="HAMAP" id="MF_00082">
    <property type="entry name" value="ArgB"/>
    <property type="match status" value="1"/>
</dbReference>
<dbReference type="EMBL" id="JBIACJ010000003">
    <property type="protein sequence ID" value="MFE8696349.1"/>
    <property type="molecule type" value="Genomic_DNA"/>
</dbReference>
<dbReference type="PANTHER" id="PTHR23342">
    <property type="entry name" value="N-ACETYLGLUTAMATE SYNTHASE"/>
    <property type="match status" value="1"/>
</dbReference>
<evidence type="ECO:0000256" key="4">
    <source>
        <dbReference type="ARBA" id="ARBA00022679"/>
    </source>
</evidence>
<organism evidence="11 12">
    <name type="scientific">Cytobacillus mangrovibacter</name>
    <dbReference type="NCBI Taxonomy" id="3299024"/>
    <lineage>
        <taxon>Bacteria</taxon>
        <taxon>Bacillati</taxon>
        <taxon>Bacillota</taxon>
        <taxon>Bacilli</taxon>
        <taxon>Bacillales</taxon>
        <taxon>Bacillaceae</taxon>
        <taxon>Cytobacillus</taxon>
    </lineage>
</organism>
<comment type="subcellular location">
    <subcellularLocation>
        <location evidence="9">Cytoplasm</location>
    </subcellularLocation>
</comment>
<dbReference type="Pfam" id="PF00696">
    <property type="entry name" value="AA_kinase"/>
    <property type="match status" value="1"/>
</dbReference>
<dbReference type="Proteomes" id="UP001601058">
    <property type="component" value="Unassembled WGS sequence"/>
</dbReference>
<dbReference type="NCBIfam" id="TIGR00761">
    <property type="entry name" value="argB"/>
    <property type="match status" value="1"/>
</dbReference>
<keyword evidence="4 9" id="KW-0808">Transferase</keyword>
<name>A0ABW6JWV9_9BACI</name>
<accession>A0ABW6JWV9</accession>
<dbReference type="CDD" id="cd04238">
    <property type="entry name" value="AAK_NAGK-like"/>
    <property type="match status" value="1"/>
</dbReference>
<feature type="binding site" evidence="9">
    <location>
        <position position="62"/>
    </location>
    <ligand>
        <name>substrate</name>
    </ligand>
</feature>
<keyword evidence="9" id="KW-0963">Cytoplasm</keyword>
<feature type="binding site" evidence="9">
    <location>
        <begin position="40"/>
        <end position="41"/>
    </location>
    <ligand>
        <name>substrate</name>
    </ligand>
</feature>
<comment type="similarity">
    <text evidence="9">Belongs to the acetylglutamate kinase family. ArgB subfamily.</text>
</comment>
<evidence type="ECO:0000256" key="6">
    <source>
        <dbReference type="ARBA" id="ARBA00022777"/>
    </source>
</evidence>
<dbReference type="EC" id="2.7.2.8" evidence="9"/>
<proteinExistence type="inferred from homology"/>
<evidence type="ECO:0000256" key="1">
    <source>
        <dbReference type="ARBA" id="ARBA00004828"/>
    </source>
</evidence>
<reference evidence="11 12" key="1">
    <citation type="submission" date="2024-08" db="EMBL/GenBank/DDBJ databases">
        <title>Two novel Cytobacillus novel species.</title>
        <authorList>
            <person name="Liu G."/>
        </authorList>
    </citation>
    <scope>NUCLEOTIDE SEQUENCE [LARGE SCALE GENOMIC DNA]</scope>
    <source>
        <strain evidence="11 12">FJAT-53684</strain>
    </source>
</reference>
<keyword evidence="3 9" id="KW-0028">Amino-acid biosynthesis</keyword>
<feature type="binding site" evidence="9">
    <location>
        <position position="155"/>
    </location>
    <ligand>
        <name>substrate</name>
    </ligand>
</feature>
<evidence type="ECO:0000256" key="7">
    <source>
        <dbReference type="ARBA" id="ARBA00022840"/>
    </source>
</evidence>
<dbReference type="InterPro" id="IPR036393">
    <property type="entry name" value="AceGlu_kinase-like_sf"/>
</dbReference>
<feature type="site" description="Transition state stabilizer" evidence="9">
    <location>
        <position position="214"/>
    </location>
</feature>
<dbReference type="InterPro" id="IPR001048">
    <property type="entry name" value="Asp/Glu/Uridylate_kinase"/>
</dbReference>
<dbReference type="InterPro" id="IPR037528">
    <property type="entry name" value="ArgB"/>
</dbReference>
<evidence type="ECO:0000256" key="3">
    <source>
        <dbReference type="ARBA" id="ARBA00022605"/>
    </source>
</evidence>
<dbReference type="RefSeq" id="WP_389218115.1">
    <property type="nucleotide sequence ID" value="NZ_JBIACJ010000003.1"/>
</dbReference>
<keyword evidence="12" id="KW-1185">Reference proteome</keyword>
<sequence length="250" mass="27366">MKLVLIKCGGSVLDELSSSFFESLKELKNDGYQLIFVHGGGPDINQQLEMHQIPRNFENGLRKTSAEALEIVEMVLAGKSNRKLTRKLDSYGFRAFGVNGSDGAFLHGDFIDKEHLGYVGHITEVNTDVLAMLLRENYTPVITPIAITNDGVKLNVNADFAAAAIAHALSVEHFLFVTDVKGIVIDEELIVQLDKEEIEGYISAEKITGGMVPKVKSCIAAIEKGLQSVRIVSGKEPFFVSGEWIGTEIN</sequence>
<gene>
    <name evidence="9 11" type="primary">argB</name>
    <name evidence="11" type="ORF">ACFYKT_08270</name>
</gene>
<dbReference type="PANTHER" id="PTHR23342:SF0">
    <property type="entry name" value="N-ACETYLGLUTAMATE SYNTHASE, MITOCHONDRIAL"/>
    <property type="match status" value="1"/>
</dbReference>
<evidence type="ECO:0000313" key="12">
    <source>
        <dbReference type="Proteomes" id="UP001601058"/>
    </source>
</evidence>
<feature type="domain" description="Aspartate/glutamate/uridylate kinase" evidence="10">
    <location>
        <begin position="2"/>
        <end position="233"/>
    </location>
</feature>
<keyword evidence="2 9" id="KW-0055">Arginine biosynthesis</keyword>
<evidence type="ECO:0000259" key="10">
    <source>
        <dbReference type="Pfam" id="PF00696"/>
    </source>
</evidence>
<evidence type="ECO:0000256" key="2">
    <source>
        <dbReference type="ARBA" id="ARBA00022571"/>
    </source>
</evidence>
<keyword evidence="5 9" id="KW-0547">Nucleotide-binding</keyword>
<dbReference type="SUPFAM" id="SSF53633">
    <property type="entry name" value="Carbamate kinase-like"/>
    <property type="match status" value="1"/>
</dbReference>
<dbReference type="PIRSF" id="PIRSF000728">
    <property type="entry name" value="NAGK"/>
    <property type="match status" value="1"/>
</dbReference>
<evidence type="ECO:0000256" key="5">
    <source>
        <dbReference type="ARBA" id="ARBA00022741"/>
    </source>
</evidence>
<evidence type="ECO:0000256" key="8">
    <source>
        <dbReference type="ARBA" id="ARBA00048141"/>
    </source>
</evidence>
<protein>
    <recommendedName>
        <fullName evidence="9">Acetylglutamate kinase</fullName>
        <ecNumber evidence="9">2.7.2.8</ecNumber>
    </recommendedName>
    <alternativeName>
        <fullName evidence="9">N-acetyl-L-glutamate 5-phosphotransferase</fullName>
    </alternativeName>
    <alternativeName>
        <fullName evidence="9">NAG kinase</fullName>
        <shortName evidence="9">NAGK</shortName>
    </alternativeName>
</protein>